<feature type="transmembrane region" description="Helical" evidence="1">
    <location>
        <begin position="29"/>
        <end position="46"/>
    </location>
</feature>
<evidence type="ECO:0000313" key="3">
    <source>
        <dbReference type="Proteomes" id="UP000646738"/>
    </source>
</evidence>
<evidence type="ECO:0000313" key="2">
    <source>
        <dbReference type="EMBL" id="GHI56720.1"/>
    </source>
</evidence>
<dbReference type="EMBL" id="BNEA01000015">
    <property type="protein sequence ID" value="GHI56720.1"/>
    <property type="molecule type" value="Genomic_DNA"/>
</dbReference>
<accession>A0ABQ3RLH9</accession>
<organism evidence="2 3">
    <name type="scientific">Streptomyces rubradiris</name>
    <name type="common">Streptomyces achromogenes subsp. rubradiris</name>
    <dbReference type="NCBI Taxonomy" id="285531"/>
    <lineage>
        <taxon>Bacteria</taxon>
        <taxon>Bacillati</taxon>
        <taxon>Actinomycetota</taxon>
        <taxon>Actinomycetes</taxon>
        <taxon>Kitasatosporales</taxon>
        <taxon>Streptomycetaceae</taxon>
        <taxon>Streptomyces</taxon>
    </lineage>
</organism>
<proteinExistence type="predicted"/>
<keyword evidence="3" id="KW-1185">Reference proteome</keyword>
<keyword evidence="1" id="KW-0812">Transmembrane</keyword>
<gene>
    <name evidence="2" type="ORF">Srubr_65660</name>
</gene>
<protein>
    <submittedName>
        <fullName evidence="2">Uncharacterized protein</fullName>
    </submittedName>
</protein>
<reference evidence="3" key="1">
    <citation type="submission" date="2023-07" db="EMBL/GenBank/DDBJ databases">
        <title>Whole genome shotgun sequence of Streptomyces achromogenes subsp. rubradiris NBRC 14000.</title>
        <authorList>
            <person name="Komaki H."/>
            <person name="Tamura T."/>
        </authorList>
    </citation>
    <scope>NUCLEOTIDE SEQUENCE [LARGE SCALE GENOMIC DNA]</scope>
    <source>
        <strain evidence="3">NBRC 14000</strain>
    </source>
</reference>
<sequence length="48" mass="5160">MDQISTRTLLLLFAGVFTVYLVLEDPAIGAALGTAIAVVTLLEELLRK</sequence>
<keyword evidence="1" id="KW-0472">Membrane</keyword>
<name>A0ABQ3RLH9_STRRR</name>
<comment type="caution">
    <text evidence="2">The sequence shown here is derived from an EMBL/GenBank/DDBJ whole genome shotgun (WGS) entry which is preliminary data.</text>
</comment>
<feature type="transmembrane region" description="Helical" evidence="1">
    <location>
        <begin position="7"/>
        <end position="23"/>
    </location>
</feature>
<dbReference type="Proteomes" id="UP000646738">
    <property type="component" value="Unassembled WGS sequence"/>
</dbReference>
<evidence type="ECO:0000256" key="1">
    <source>
        <dbReference type="SAM" id="Phobius"/>
    </source>
</evidence>
<keyword evidence="1" id="KW-1133">Transmembrane helix</keyword>